<dbReference type="Proteomes" id="UP000186106">
    <property type="component" value="Unassembled WGS sequence"/>
</dbReference>
<protein>
    <recommendedName>
        <fullName evidence="5">Lipoprotein</fullName>
    </recommendedName>
</protein>
<dbReference type="EMBL" id="CP033926">
    <property type="protein sequence ID" value="AZA99727.1"/>
    <property type="molecule type" value="Genomic_DNA"/>
</dbReference>
<proteinExistence type="predicted"/>
<name>A0A1N7I3B5_9FLAO</name>
<sequence>MKYFLPVLAVILFQSCNQKKESKKDTVTQKEIQKNEVKTDSAIQNISKAAEIKKDTLDEVMLEEDIRFNGKLRRFFSLNDFGKVFGKADSTRLLSEEQPCTYIFETPDGNGMNDKYLYKSGSRFENSGQKVAVDEFRFLNGNYILYKGIKIDSKSTINDLKQIFPNAIRNIGNLDVDGEGTLQAITLREDKEGISDGHINIFFKNNRIYSLHWWFPC</sequence>
<keyword evidence="4" id="KW-1185">Reference proteome</keyword>
<dbReference type="KEGG" id="cjt:EG359_08915"/>
<dbReference type="Proteomes" id="UP000279541">
    <property type="component" value="Chromosome"/>
</dbReference>
<evidence type="ECO:0000313" key="4">
    <source>
        <dbReference type="Proteomes" id="UP000279541"/>
    </source>
</evidence>
<dbReference type="EMBL" id="FTNZ01000002">
    <property type="protein sequence ID" value="SIS31563.1"/>
    <property type="molecule type" value="Genomic_DNA"/>
</dbReference>
<accession>A0A1N7I3B5</accession>
<reference evidence="1 4" key="2">
    <citation type="submission" date="2018-11" db="EMBL/GenBank/DDBJ databases">
        <title>Proposal to divide the Flavobacteriaceae and reorganize its genera based on Amino Acid Identity values calculated from whole genome sequences.</title>
        <authorList>
            <person name="Nicholson A.C."/>
            <person name="Gulvik C.A."/>
            <person name="Whitney A.M."/>
            <person name="Humrighouse B.W."/>
            <person name="Bell M."/>
            <person name="Holmes B."/>
            <person name="Steigerwalt A.G."/>
            <person name="Villarma A."/>
            <person name="Sheth M."/>
            <person name="Batra D."/>
            <person name="Pryor J."/>
            <person name="Bernardet J.-F."/>
            <person name="Hugo C."/>
            <person name="Kampfer P."/>
            <person name="Newman J."/>
            <person name="McQuiston J.R."/>
        </authorList>
    </citation>
    <scope>NUCLEOTIDE SEQUENCE [LARGE SCALE GENOMIC DNA]</scope>
    <source>
        <strain evidence="1 4">DSM 16927</strain>
    </source>
</reference>
<reference evidence="2 3" key="1">
    <citation type="submission" date="2017-01" db="EMBL/GenBank/DDBJ databases">
        <authorList>
            <person name="Mah S.A."/>
            <person name="Swanson W.J."/>
            <person name="Moy G.W."/>
            <person name="Vacquier V.D."/>
        </authorList>
    </citation>
    <scope>NUCLEOTIDE SEQUENCE [LARGE SCALE GENOMIC DNA]</scope>
    <source>
        <strain evidence="2 3">DSM 16927</strain>
    </source>
</reference>
<evidence type="ECO:0000313" key="3">
    <source>
        <dbReference type="Proteomes" id="UP000186106"/>
    </source>
</evidence>
<dbReference type="OrthoDB" id="883995at2"/>
<dbReference type="PROSITE" id="PS51257">
    <property type="entry name" value="PROKAR_LIPOPROTEIN"/>
    <property type="match status" value="1"/>
</dbReference>
<evidence type="ECO:0000313" key="2">
    <source>
        <dbReference type="EMBL" id="SIS31563.1"/>
    </source>
</evidence>
<dbReference type="AlphaFoldDB" id="A0A1N7I3B5"/>
<evidence type="ECO:0008006" key="5">
    <source>
        <dbReference type="Google" id="ProtNLM"/>
    </source>
</evidence>
<evidence type="ECO:0000313" key="1">
    <source>
        <dbReference type="EMBL" id="AZA99727.1"/>
    </source>
</evidence>
<gene>
    <name evidence="1" type="ORF">EG359_08915</name>
    <name evidence="2" type="ORF">SAMN05421768_102430</name>
</gene>
<dbReference type="RefSeq" id="WP_076352491.1">
    <property type="nucleotide sequence ID" value="NZ_CP033926.1"/>
</dbReference>
<organism evidence="2 3">
    <name type="scientific">Chryseobacterium joostei</name>
    <dbReference type="NCBI Taxonomy" id="112234"/>
    <lineage>
        <taxon>Bacteria</taxon>
        <taxon>Pseudomonadati</taxon>
        <taxon>Bacteroidota</taxon>
        <taxon>Flavobacteriia</taxon>
        <taxon>Flavobacteriales</taxon>
        <taxon>Weeksellaceae</taxon>
        <taxon>Chryseobacterium group</taxon>
        <taxon>Chryseobacterium</taxon>
    </lineage>
</organism>